<feature type="domain" description="C-type lectin" evidence="1">
    <location>
        <begin position="58"/>
        <end position="168"/>
    </location>
</feature>
<dbReference type="Gene3D" id="3.10.100.10">
    <property type="entry name" value="Mannose-Binding Protein A, subunit A"/>
    <property type="match status" value="1"/>
</dbReference>
<dbReference type="InterPro" id="IPR001304">
    <property type="entry name" value="C-type_lectin-like"/>
</dbReference>
<keyword evidence="3" id="KW-1185">Reference proteome</keyword>
<evidence type="ECO:0000313" key="3">
    <source>
        <dbReference type="Proteomes" id="UP001497623"/>
    </source>
</evidence>
<dbReference type="AlphaFoldDB" id="A0AAV2SLX5"/>
<dbReference type="InterPro" id="IPR016186">
    <property type="entry name" value="C-type_lectin-like/link_sf"/>
</dbReference>
<feature type="non-terminal residue" evidence="2">
    <location>
        <position position="1"/>
    </location>
</feature>
<dbReference type="InterPro" id="IPR016187">
    <property type="entry name" value="CTDL_fold"/>
</dbReference>
<accession>A0AAV2SLX5</accession>
<name>A0AAV2SLX5_MEGNR</name>
<feature type="non-terminal residue" evidence="2">
    <location>
        <position position="188"/>
    </location>
</feature>
<proteinExistence type="predicted"/>
<protein>
    <recommendedName>
        <fullName evidence="1">C-type lectin domain-containing protein</fullName>
    </recommendedName>
</protein>
<gene>
    <name evidence="2" type="ORF">MNOR_LOCUS38332</name>
</gene>
<dbReference type="PROSITE" id="PS50041">
    <property type="entry name" value="C_TYPE_LECTIN_2"/>
    <property type="match status" value="1"/>
</dbReference>
<dbReference type="Proteomes" id="UP001497623">
    <property type="component" value="Unassembled WGS sequence"/>
</dbReference>
<dbReference type="SUPFAM" id="SSF56436">
    <property type="entry name" value="C-type lectin-like"/>
    <property type="match status" value="1"/>
</dbReference>
<comment type="caution">
    <text evidence="2">The sequence shown here is derived from an EMBL/GenBank/DDBJ whole genome shotgun (WGS) entry which is preliminary data.</text>
</comment>
<dbReference type="EMBL" id="CAXKWB010085867">
    <property type="protein sequence ID" value="CAL4210622.1"/>
    <property type="molecule type" value="Genomic_DNA"/>
</dbReference>
<reference evidence="2 3" key="1">
    <citation type="submission" date="2024-05" db="EMBL/GenBank/DDBJ databases">
        <authorList>
            <person name="Wallberg A."/>
        </authorList>
    </citation>
    <scope>NUCLEOTIDE SEQUENCE [LARGE SCALE GENOMIC DNA]</scope>
</reference>
<evidence type="ECO:0000259" key="1">
    <source>
        <dbReference type="PROSITE" id="PS50041"/>
    </source>
</evidence>
<sequence>GRCKPNIACSIQGGHCVKDPTNSIDCRGRLVPNGCKPGNCQCCIPGCPEDQGFFELPSTNQCFKYFKDRQRNWTESNELCLAENLVMAQPYDAVNLRSYIVQRYGYYSEAWLGACGNGTYIKWQDGTWQHDGEIIRSINPLWYPGMPGSRVSTVYCLLLLANDVQWKSNPNQPYYSEYYVNTRYTLCE</sequence>
<organism evidence="2 3">
    <name type="scientific">Meganyctiphanes norvegica</name>
    <name type="common">Northern krill</name>
    <name type="synonym">Thysanopoda norvegica</name>
    <dbReference type="NCBI Taxonomy" id="48144"/>
    <lineage>
        <taxon>Eukaryota</taxon>
        <taxon>Metazoa</taxon>
        <taxon>Ecdysozoa</taxon>
        <taxon>Arthropoda</taxon>
        <taxon>Crustacea</taxon>
        <taxon>Multicrustacea</taxon>
        <taxon>Malacostraca</taxon>
        <taxon>Eumalacostraca</taxon>
        <taxon>Eucarida</taxon>
        <taxon>Euphausiacea</taxon>
        <taxon>Euphausiidae</taxon>
        <taxon>Meganyctiphanes</taxon>
    </lineage>
</organism>
<evidence type="ECO:0000313" key="2">
    <source>
        <dbReference type="EMBL" id="CAL4210622.1"/>
    </source>
</evidence>